<sequence>MLKNSSRKPQMLTKDSRPETNISSIENTFLNETSFNSDVDIEIRQEIEKKFKKSTVNAKYVFPRKEISNLKPKKTPVKPRTTSKPKLQMEKSLPAMQKITKSTQDSTGLLAKLLSLKKMYKASSSIKSIKDMKITTSKPGRTTPSNIIYHNRASSQNSNRSKTPIYQRKETSLESSTRHHRTKSNKKTLCENNNIQGKIVNKKPGHVYTASMESIIPMCLTFNNNKIMGCDFSIGAKKKFTDEVLDLQEIEVKIDKKHKGICHLIDEFRSIVSPEVKIDEIREQLVSQLVKLQDMMEEVKEIKDRSSSDSLSVSKSFEEILKRPPKPTNIAIPQEIPRKNSALSPSLKESAKSINRPNTPGSILDDPEIMALINKNRNKLFKK</sequence>
<protein>
    <submittedName>
        <fullName evidence="2">Uncharacterized protein</fullName>
    </submittedName>
</protein>
<reference evidence="2 3" key="1">
    <citation type="submission" date="2016-11" db="EMBL/GenBank/DDBJ databases">
        <title>The macronuclear genome of Stentor coeruleus: a giant cell with tiny introns.</title>
        <authorList>
            <person name="Slabodnick M."/>
            <person name="Ruby J.G."/>
            <person name="Reiff S.B."/>
            <person name="Swart E.C."/>
            <person name="Gosai S."/>
            <person name="Prabakaran S."/>
            <person name="Witkowska E."/>
            <person name="Larue G.E."/>
            <person name="Fisher S."/>
            <person name="Freeman R.M."/>
            <person name="Gunawardena J."/>
            <person name="Chu W."/>
            <person name="Stover N.A."/>
            <person name="Gregory B.D."/>
            <person name="Nowacki M."/>
            <person name="Derisi J."/>
            <person name="Roy S.W."/>
            <person name="Marshall W.F."/>
            <person name="Sood P."/>
        </authorList>
    </citation>
    <scope>NUCLEOTIDE SEQUENCE [LARGE SCALE GENOMIC DNA]</scope>
    <source>
        <strain evidence="2">WM001</strain>
    </source>
</reference>
<comment type="caution">
    <text evidence="2">The sequence shown here is derived from an EMBL/GenBank/DDBJ whole genome shotgun (WGS) entry which is preliminary data.</text>
</comment>
<evidence type="ECO:0000313" key="2">
    <source>
        <dbReference type="EMBL" id="OMJ67364.1"/>
    </source>
</evidence>
<name>A0A1R2AS61_9CILI</name>
<evidence type="ECO:0000256" key="1">
    <source>
        <dbReference type="SAM" id="MobiDB-lite"/>
    </source>
</evidence>
<feature type="region of interest" description="Disordered" evidence="1">
    <location>
        <begin position="1"/>
        <end position="20"/>
    </location>
</feature>
<feature type="region of interest" description="Disordered" evidence="1">
    <location>
        <begin position="328"/>
        <end position="365"/>
    </location>
</feature>
<dbReference type="AlphaFoldDB" id="A0A1R2AS61"/>
<dbReference type="OrthoDB" id="325294at2759"/>
<dbReference type="EMBL" id="MPUH01001511">
    <property type="protein sequence ID" value="OMJ67364.1"/>
    <property type="molecule type" value="Genomic_DNA"/>
</dbReference>
<proteinExistence type="predicted"/>
<evidence type="ECO:0000313" key="3">
    <source>
        <dbReference type="Proteomes" id="UP000187209"/>
    </source>
</evidence>
<organism evidence="2 3">
    <name type="scientific">Stentor coeruleus</name>
    <dbReference type="NCBI Taxonomy" id="5963"/>
    <lineage>
        <taxon>Eukaryota</taxon>
        <taxon>Sar</taxon>
        <taxon>Alveolata</taxon>
        <taxon>Ciliophora</taxon>
        <taxon>Postciliodesmatophora</taxon>
        <taxon>Heterotrichea</taxon>
        <taxon>Heterotrichida</taxon>
        <taxon>Stentoridae</taxon>
        <taxon>Stentor</taxon>
    </lineage>
</organism>
<feature type="region of interest" description="Disordered" evidence="1">
    <location>
        <begin position="133"/>
        <end position="188"/>
    </location>
</feature>
<feature type="compositionally biased region" description="Polar residues" evidence="1">
    <location>
        <begin position="139"/>
        <end position="164"/>
    </location>
</feature>
<gene>
    <name evidence="2" type="ORF">SteCoe_35497</name>
</gene>
<dbReference type="Proteomes" id="UP000187209">
    <property type="component" value="Unassembled WGS sequence"/>
</dbReference>
<accession>A0A1R2AS61</accession>
<keyword evidence="3" id="KW-1185">Reference proteome</keyword>
<feature type="compositionally biased region" description="Polar residues" evidence="1">
    <location>
        <begin position="352"/>
        <end position="361"/>
    </location>
</feature>